<accession>H2ED87</accession>
<reference evidence="1" key="1">
    <citation type="submission" date="2011-10" db="EMBL/GenBank/DDBJ databases">
        <title>Provirophages and transpovirons: unique mobilome of giant viruses.</title>
        <authorList>
            <person name="Desnues C."/>
            <person name="LaScola B."/>
            <person name="Yutin N."/>
            <person name="Fournous G."/>
            <person name="Koonin E."/>
            <person name="Raoult D."/>
        </authorList>
    </citation>
    <scope>NUCLEOTIDE SEQUENCE</scope>
    <source>
        <strain evidence="1">Mv13-mv</strain>
    </source>
</reference>
<name>H2ED87_9VIRU</name>
<gene>
    <name evidence="1" type="ORF">mv_R155</name>
</gene>
<evidence type="ECO:0000313" key="1">
    <source>
        <dbReference type="EMBL" id="AEX62360.1"/>
    </source>
</evidence>
<organism evidence="1">
    <name type="scientific">Moumouvirus sp. 'Monve'</name>
    <dbReference type="NCBI Taxonomy" id="1128131"/>
    <lineage>
        <taxon>Viruses</taxon>
        <taxon>Varidnaviria</taxon>
        <taxon>Bamfordvirae</taxon>
        <taxon>Nucleocytoviricota</taxon>
        <taxon>Megaviricetes</taxon>
        <taxon>Imitervirales</taxon>
        <taxon>Mimiviridae</taxon>
        <taxon>Megamimivirinae</taxon>
        <taxon>Moumouvirus</taxon>
    </lineage>
</organism>
<dbReference type="EMBL" id="JN885995">
    <property type="protein sequence ID" value="AEX62360.1"/>
    <property type="molecule type" value="Genomic_DNA"/>
</dbReference>
<proteinExistence type="predicted"/>
<sequence length="113" mass="13466">MSSTQDRNQRLAQFKKLKNIPQDVINNMTVEQYNIFKNDYMNLHFELFPLDAISVPPKQQSFDTKKYDQIREAFKENVIQSLVESLQHLKYPNNPKDLYNEFDRILKNKVNGN</sequence>
<protein>
    <submittedName>
        <fullName evidence="1">Uncharacterized protein</fullName>
    </submittedName>
</protein>